<gene>
    <name evidence="2" type="ORF">St703_26610</name>
</gene>
<protein>
    <submittedName>
        <fullName evidence="2">Uncharacterized protein</fullName>
    </submittedName>
</protein>
<feature type="coiled-coil region" evidence="1">
    <location>
        <begin position="150"/>
        <end position="184"/>
    </location>
</feature>
<keyword evidence="1" id="KW-0175">Coiled coil</keyword>
<dbReference type="Proteomes" id="UP000326951">
    <property type="component" value="Chromosome"/>
</dbReference>
<dbReference type="AlphaFoldDB" id="A0A5K7X8B5"/>
<sequence length="288" mass="33761">MHGPHSRKNKILPSNRGDAVQLMETFIESGSYKRLKELESEGKALRDIVHGCLSSGESRRYEIGCHLVAKFTPKKVFQYDYSGLNEYLYNLGLLQRLTKVTSQNLAKDQELIELFEPYHLTPEYYVKPSFNKVGREKIKSVQTLEENLVLKDAAERIRQNKMSLKTVKNEYERLKNQLSLSNQLAVKKKVTYKYGSLALLQKPLCYHLSKMTNQIMIRALIEFGKPNLDGIEYYMLKGMINKSDFEAFRKLKDVRLDFVILDMDDEARMMNRFYRDRTNKRMFLNECP</sequence>
<name>A0A5K7X8B5_9BACL</name>
<dbReference type="EMBL" id="AP021853">
    <property type="protein sequence ID" value="BBN99956.1"/>
    <property type="molecule type" value="Genomic_DNA"/>
</dbReference>
<proteinExistence type="predicted"/>
<organism evidence="2 3">
    <name type="scientific">Sporolactobacillus terrae</name>
    <dbReference type="NCBI Taxonomy" id="269673"/>
    <lineage>
        <taxon>Bacteria</taxon>
        <taxon>Bacillati</taxon>
        <taxon>Bacillota</taxon>
        <taxon>Bacilli</taxon>
        <taxon>Bacillales</taxon>
        <taxon>Sporolactobacillaceae</taxon>
        <taxon>Sporolactobacillus</taxon>
    </lineage>
</organism>
<reference evidence="2 3" key="1">
    <citation type="submission" date="2019-09" db="EMBL/GenBank/DDBJ databases">
        <title>Complete genome sequence of Sporolactobacillus terrae 70-3.</title>
        <authorList>
            <person name="Tanaka N."/>
            <person name="Shiwa Y."/>
            <person name="Fujita N."/>
            <person name="Tanasupawat S."/>
        </authorList>
    </citation>
    <scope>NUCLEOTIDE SEQUENCE [LARGE SCALE GENOMIC DNA]</scope>
    <source>
        <strain evidence="2 3">70-3</strain>
    </source>
</reference>
<accession>A0A5K7X8B5</accession>
<evidence type="ECO:0000256" key="1">
    <source>
        <dbReference type="SAM" id="Coils"/>
    </source>
</evidence>
<evidence type="ECO:0000313" key="3">
    <source>
        <dbReference type="Proteomes" id="UP000326951"/>
    </source>
</evidence>
<evidence type="ECO:0000313" key="2">
    <source>
        <dbReference type="EMBL" id="BBN99956.1"/>
    </source>
</evidence>